<reference evidence="4 5" key="1">
    <citation type="submission" date="2018-10" db="EMBL/GenBank/DDBJ databases">
        <title>A high-quality apple genome assembly.</title>
        <authorList>
            <person name="Hu J."/>
        </authorList>
    </citation>
    <scope>NUCLEOTIDE SEQUENCE [LARGE SCALE GENOMIC DNA]</scope>
    <source>
        <strain evidence="5">cv. HFTH1</strain>
        <tissue evidence="4">Young leaf</tissue>
    </source>
</reference>
<dbReference type="Pfam" id="PF13041">
    <property type="entry name" value="PPR_2"/>
    <property type="match status" value="1"/>
</dbReference>
<dbReference type="GO" id="GO:0009451">
    <property type="term" value="P:RNA modification"/>
    <property type="evidence" value="ECO:0007669"/>
    <property type="project" value="InterPro"/>
</dbReference>
<name>A0A498I3D6_MALDO</name>
<dbReference type="GO" id="GO:0003723">
    <property type="term" value="F:RNA binding"/>
    <property type="evidence" value="ECO:0007669"/>
    <property type="project" value="InterPro"/>
</dbReference>
<feature type="region of interest" description="Disordered" evidence="3">
    <location>
        <begin position="368"/>
        <end position="387"/>
    </location>
</feature>
<feature type="repeat" description="PPR" evidence="2">
    <location>
        <begin position="56"/>
        <end position="90"/>
    </location>
</feature>
<dbReference type="InterPro" id="IPR046960">
    <property type="entry name" value="PPR_At4g14850-like_plant"/>
</dbReference>
<keyword evidence="1" id="KW-0677">Repeat</keyword>
<dbReference type="InterPro" id="IPR011990">
    <property type="entry name" value="TPR-like_helical_dom_sf"/>
</dbReference>
<evidence type="ECO:0000256" key="1">
    <source>
        <dbReference type="ARBA" id="ARBA00022737"/>
    </source>
</evidence>
<proteinExistence type="predicted"/>
<evidence type="ECO:0000256" key="3">
    <source>
        <dbReference type="SAM" id="MobiDB-lite"/>
    </source>
</evidence>
<feature type="repeat" description="PPR" evidence="2">
    <location>
        <begin position="186"/>
        <end position="220"/>
    </location>
</feature>
<accession>A0A498I3D6</accession>
<dbReference type="NCBIfam" id="TIGR00756">
    <property type="entry name" value="PPR"/>
    <property type="match status" value="3"/>
</dbReference>
<evidence type="ECO:0000313" key="5">
    <source>
        <dbReference type="Proteomes" id="UP000290289"/>
    </source>
</evidence>
<dbReference type="FunFam" id="1.25.40.10:FF:000090">
    <property type="entry name" value="Pentatricopeptide repeat-containing protein, chloroplastic"/>
    <property type="match status" value="1"/>
</dbReference>
<dbReference type="Gene3D" id="1.25.40.10">
    <property type="entry name" value="Tetratricopeptide repeat domain"/>
    <property type="match status" value="3"/>
</dbReference>
<evidence type="ECO:0008006" key="6">
    <source>
        <dbReference type="Google" id="ProtNLM"/>
    </source>
</evidence>
<evidence type="ECO:0000313" key="4">
    <source>
        <dbReference type="EMBL" id="RXH76762.1"/>
    </source>
</evidence>
<dbReference type="AlphaFoldDB" id="A0A498I3D6"/>
<dbReference type="InterPro" id="IPR002885">
    <property type="entry name" value="PPR_rpt"/>
</dbReference>
<dbReference type="PANTHER" id="PTHR47926">
    <property type="entry name" value="PENTATRICOPEPTIDE REPEAT-CONTAINING PROTEIN"/>
    <property type="match status" value="1"/>
</dbReference>
<keyword evidence="5" id="KW-1185">Reference proteome</keyword>
<dbReference type="Pfam" id="PF01535">
    <property type="entry name" value="PPR"/>
    <property type="match status" value="5"/>
</dbReference>
<evidence type="ECO:0000256" key="2">
    <source>
        <dbReference type="PROSITE-ProRule" id="PRU00708"/>
    </source>
</evidence>
<sequence>MMPDKDVVARTNMIGRYFPVGRLAEAREIFDEMPHYTQCGQIIKASELFQAMPIKSVVTCNAMIRGYGQNGEVAKVREVFDNMRDRDDRTWSAMIKVYKLKGFDLEALDLFALMQREDIRPNFPLSVLSVCGSLVNLDYGRQIHAQLVRNQFDLDVYVASVLMTMFVKCGDLVKAKQVFDRFSAKDIVMWNSMITSYAQHGLGGKALQLFDEMCSLSIAADEITFVGVLLACSYSGNVEKGLEIFETMKSNYQVEPGTAHFACMVDLLGRVGQVNEVMGLINRMPVEANAIVWGAVLGACRQHMKMDLAEVAAKKLTELEPYKARPYVLLSVNAQNRRGLGTMNKYMWSCGLGSHLRRARHRRHPTILGRQRAPAEDSSDHGPTARFFDGVNQESLTKSSGANAVWIVVEKNVHMFTGGESTGHPKHEMIMRELERLGVLLRETGYCPDGSFVLHDVEEEEKAHSLVIIVRIGHSIWAPEGTKRDANSFDEEP</sequence>
<dbReference type="EMBL" id="RDQH01000340">
    <property type="protein sequence ID" value="RXH76762.1"/>
    <property type="molecule type" value="Genomic_DNA"/>
</dbReference>
<protein>
    <recommendedName>
        <fullName evidence="6">DYW domain-containing protein</fullName>
    </recommendedName>
</protein>
<organism evidence="4 5">
    <name type="scientific">Malus domestica</name>
    <name type="common">Apple</name>
    <name type="synonym">Pyrus malus</name>
    <dbReference type="NCBI Taxonomy" id="3750"/>
    <lineage>
        <taxon>Eukaryota</taxon>
        <taxon>Viridiplantae</taxon>
        <taxon>Streptophyta</taxon>
        <taxon>Embryophyta</taxon>
        <taxon>Tracheophyta</taxon>
        <taxon>Spermatophyta</taxon>
        <taxon>Magnoliopsida</taxon>
        <taxon>eudicotyledons</taxon>
        <taxon>Gunneridae</taxon>
        <taxon>Pentapetalae</taxon>
        <taxon>rosids</taxon>
        <taxon>fabids</taxon>
        <taxon>Rosales</taxon>
        <taxon>Rosaceae</taxon>
        <taxon>Amygdaloideae</taxon>
        <taxon>Maleae</taxon>
        <taxon>Malus</taxon>
    </lineage>
</organism>
<gene>
    <name evidence="4" type="ORF">DVH24_019650</name>
</gene>
<dbReference type="PROSITE" id="PS51375">
    <property type="entry name" value="PPR"/>
    <property type="match status" value="2"/>
</dbReference>
<dbReference type="Proteomes" id="UP000290289">
    <property type="component" value="Chromosome 14"/>
</dbReference>
<dbReference type="PANTHER" id="PTHR47926:SF373">
    <property type="entry name" value="TETRATRICOPEPTIDE-LIKE HELICAL DOMAIN SUPERFAMILY, DYW DOMAIN-CONTAINING PROTEIN"/>
    <property type="match status" value="1"/>
</dbReference>
<comment type="caution">
    <text evidence="4">The sequence shown here is derived from an EMBL/GenBank/DDBJ whole genome shotgun (WGS) entry which is preliminary data.</text>
</comment>